<feature type="transmembrane region" description="Helical" evidence="6">
    <location>
        <begin position="128"/>
        <end position="147"/>
    </location>
</feature>
<dbReference type="InterPro" id="IPR051311">
    <property type="entry name" value="DedA_domain"/>
</dbReference>
<dbReference type="AlphaFoldDB" id="A0A2V3UQZ3"/>
<comment type="caution">
    <text evidence="8">The sequence shown here is derived from an EMBL/GenBank/DDBJ whole genome shotgun (WGS) entry which is preliminary data.</text>
</comment>
<feature type="transmembrane region" description="Helical" evidence="6">
    <location>
        <begin position="7"/>
        <end position="28"/>
    </location>
</feature>
<dbReference type="Proteomes" id="UP000248014">
    <property type="component" value="Unassembled WGS sequence"/>
</dbReference>
<dbReference type="PANTHER" id="PTHR42709">
    <property type="entry name" value="ALKALINE PHOSPHATASE LIKE PROTEIN"/>
    <property type="match status" value="1"/>
</dbReference>
<evidence type="ECO:0000313" key="9">
    <source>
        <dbReference type="Proteomes" id="UP000248014"/>
    </source>
</evidence>
<feature type="transmembrane region" description="Helical" evidence="6">
    <location>
        <begin position="48"/>
        <end position="69"/>
    </location>
</feature>
<evidence type="ECO:0000256" key="6">
    <source>
        <dbReference type="SAM" id="Phobius"/>
    </source>
</evidence>
<gene>
    <name evidence="8" type="ORF">C7451_11588</name>
</gene>
<dbReference type="OrthoDB" id="7277369at2"/>
<organism evidence="8 9">
    <name type="scientific">Blastomonas natatoria</name>
    <dbReference type="NCBI Taxonomy" id="34015"/>
    <lineage>
        <taxon>Bacteria</taxon>
        <taxon>Pseudomonadati</taxon>
        <taxon>Pseudomonadota</taxon>
        <taxon>Alphaproteobacteria</taxon>
        <taxon>Sphingomonadales</taxon>
        <taxon>Sphingomonadaceae</taxon>
        <taxon>Blastomonas</taxon>
    </lineage>
</organism>
<keyword evidence="4 6" id="KW-1133">Transmembrane helix</keyword>
<keyword evidence="3 6" id="KW-0812">Transmembrane</keyword>
<evidence type="ECO:0000256" key="1">
    <source>
        <dbReference type="ARBA" id="ARBA00004651"/>
    </source>
</evidence>
<accession>A0A2V3UQZ3</accession>
<dbReference type="Pfam" id="PF09335">
    <property type="entry name" value="VTT_dom"/>
    <property type="match status" value="1"/>
</dbReference>
<dbReference type="InterPro" id="IPR032816">
    <property type="entry name" value="VTT_dom"/>
</dbReference>
<feature type="domain" description="VTT" evidence="7">
    <location>
        <begin position="38"/>
        <end position="142"/>
    </location>
</feature>
<evidence type="ECO:0000256" key="2">
    <source>
        <dbReference type="ARBA" id="ARBA00022475"/>
    </source>
</evidence>
<keyword evidence="2" id="KW-1003">Cell membrane</keyword>
<reference evidence="8 9" key="1">
    <citation type="submission" date="2018-05" db="EMBL/GenBank/DDBJ databases">
        <title>Genomic Encyclopedia of Type Strains, Phase IV (KMG-IV): sequencing the most valuable type-strain genomes for metagenomic binning, comparative biology and taxonomic classification.</title>
        <authorList>
            <person name="Goeker M."/>
        </authorList>
    </citation>
    <scope>NUCLEOTIDE SEQUENCE [LARGE SCALE GENOMIC DNA]</scope>
    <source>
        <strain evidence="8 9">DSM 3183</strain>
    </source>
</reference>
<dbReference type="EMBL" id="QJJM01000015">
    <property type="protein sequence ID" value="PXW69815.1"/>
    <property type="molecule type" value="Genomic_DNA"/>
</dbReference>
<evidence type="ECO:0000259" key="7">
    <source>
        <dbReference type="Pfam" id="PF09335"/>
    </source>
</evidence>
<dbReference type="RefSeq" id="WP_110300020.1">
    <property type="nucleotide sequence ID" value="NZ_QJJM01000015.1"/>
</dbReference>
<keyword evidence="9" id="KW-1185">Reference proteome</keyword>
<evidence type="ECO:0000256" key="4">
    <source>
        <dbReference type="ARBA" id="ARBA00022989"/>
    </source>
</evidence>
<dbReference type="GO" id="GO:0005886">
    <property type="term" value="C:plasma membrane"/>
    <property type="evidence" value="ECO:0007669"/>
    <property type="project" value="UniProtKB-SubCell"/>
</dbReference>
<evidence type="ECO:0000256" key="3">
    <source>
        <dbReference type="ARBA" id="ARBA00022692"/>
    </source>
</evidence>
<protein>
    <submittedName>
        <fullName evidence="8">SNARE associated Golgi protein</fullName>
    </submittedName>
</protein>
<dbReference type="PANTHER" id="PTHR42709:SF6">
    <property type="entry name" value="UNDECAPRENYL PHOSPHATE TRANSPORTER A"/>
    <property type="match status" value="1"/>
</dbReference>
<feature type="transmembrane region" description="Helical" evidence="6">
    <location>
        <begin position="159"/>
        <end position="181"/>
    </location>
</feature>
<keyword evidence="5 6" id="KW-0472">Membrane</keyword>
<proteinExistence type="predicted"/>
<comment type="subcellular location">
    <subcellularLocation>
        <location evidence="1">Cell membrane</location>
        <topology evidence="1">Multi-pass membrane protein</topology>
    </subcellularLocation>
</comment>
<sequence length="195" mass="20479">MILTCGLMAVAHQPLLLVFIIMTATFILEDVATVTTALIASHLAVDATTAVAALVAGTILGDLAVYGIANRAAHVPIVARFLNRDALKPVRDWMGQYALAVVLVARFTPGLRLPVFAAAGSLNIPFRAFSAVIVMSTLVWTPGLYWAAATLGSAGISHLGMFGWVLPAGLITTMAVAPRVVSHIVGRQLHMRGVA</sequence>
<evidence type="ECO:0000313" key="8">
    <source>
        <dbReference type="EMBL" id="PXW69815.1"/>
    </source>
</evidence>
<name>A0A2V3UQZ3_9SPHN</name>
<evidence type="ECO:0000256" key="5">
    <source>
        <dbReference type="ARBA" id="ARBA00023136"/>
    </source>
</evidence>